<dbReference type="InterPro" id="IPR024078">
    <property type="entry name" value="LmbE-like_dom_sf"/>
</dbReference>
<dbReference type="OrthoDB" id="9759749at2"/>
<gene>
    <name evidence="2" type="ORF">BC659_0427</name>
</gene>
<dbReference type="RefSeq" id="WP_133472911.1">
    <property type="nucleotide sequence ID" value="NZ_SNWP01000010.1"/>
</dbReference>
<keyword evidence="3" id="KW-1185">Reference proteome</keyword>
<name>A0A4R6IZN3_9BACT</name>
<organism evidence="2 3">
    <name type="scientific">Sediminibacterium goheungense</name>
    <dbReference type="NCBI Taxonomy" id="1086393"/>
    <lineage>
        <taxon>Bacteria</taxon>
        <taxon>Pseudomonadati</taxon>
        <taxon>Bacteroidota</taxon>
        <taxon>Chitinophagia</taxon>
        <taxon>Chitinophagales</taxon>
        <taxon>Chitinophagaceae</taxon>
        <taxon>Sediminibacterium</taxon>
    </lineage>
</organism>
<dbReference type="Gene3D" id="3.40.50.10320">
    <property type="entry name" value="LmbE-like"/>
    <property type="match status" value="1"/>
</dbReference>
<reference evidence="2 3" key="1">
    <citation type="submission" date="2019-03" db="EMBL/GenBank/DDBJ databases">
        <title>Genomic Encyclopedia of Archaeal and Bacterial Type Strains, Phase II (KMG-II): from individual species to whole genera.</title>
        <authorList>
            <person name="Goeker M."/>
        </authorList>
    </citation>
    <scope>NUCLEOTIDE SEQUENCE [LARGE SCALE GENOMIC DNA]</scope>
    <source>
        <strain evidence="2 3">DSM 28323</strain>
    </source>
</reference>
<evidence type="ECO:0000313" key="2">
    <source>
        <dbReference type="EMBL" id="TDO28362.1"/>
    </source>
</evidence>
<proteinExistence type="predicted"/>
<dbReference type="SUPFAM" id="SSF52317">
    <property type="entry name" value="Class I glutamine amidotransferase-like"/>
    <property type="match status" value="1"/>
</dbReference>
<feature type="signal peptide" evidence="1">
    <location>
        <begin position="1"/>
        <end position="23"/>
    </location>
</feature>
<protein>
    <submittedName>
        <fullName evidence="2">LmbE family N-acetylglucosaminyl deacetylase</fullName>
    </submittedName>
</protein>
<dbReference type="SUPFAM" id="SSF102588">
    <property type="entry name" value="LmbE-like"/>
    <property type="match status" value="1"/>
</dbReference>
<comment type="caution">
    <text evidence="2">The sequence shown here is derived from an EMBL/GenBank/DDBJ whole genome shotgun (WGS) entry which is preliminary data.</text>
</comment>
<dbReference type="AlphaFoldDB" id="A0A4R6IZN3"/>
<dbReference type="InterPro" id="IPR029062">
    <property type="entry name" value="Class_I_gatase-like"/>
</dbReference>
<dbReference type="EMBL" id="SNWP01000010">
    <property type="protein sequence ID" value="TDO28362.1"/>
    <property type="molecule type" value="Genomic_DNA"/>
</dbReference>
<sequence length="865" mass="97893">MKKMTLLLLLVNCFSIDMLSAQIAPVTASSADIYQQLKKLNVLGSVLYIAAHPDDENNGLLPYLAKEKLYRTAYLSLTRGDGGQNLIGPEQGIELGMIRTHELMAARSIDGSEQYFTRAYEFGFSKSSEEALRVWDRVQVLADVVWMIRSLQPDIIIARFPPDARAGHGHHAASAIIANEAYIAAADSTKFTEQFKYGVKPWRAKRLVWNTFNFGRTNTISDNQLKMEVGAYNPLLGKSYGELGGEARSMHKSQAEGRPRRRGEVFEYFAHVAGDSAKTDIMEGVNTNWSRLTQKKEMTLVGSDGKETPIQLSSEADITYIQHAIQEIIDQYDFKQPDKSVPKLVQLYRRMYSKLPPGPWRIQKLKEVQEIIEHASGLFVEAFTQQETALKGDSVRVNFFVNKRSDVNATIRSMRFVGGQDTVVMQTTEKNKNYQYTRILVSDKGPEYTQPYWLRKTKTTDGMFTVDDQMDIGKAWSDPVFSVIFDIEVEGAHFQIQRPVMYKYVDAERGELYQPFIIVPHVEIYMGSTVILTNVKDEKGINRADSVLHVVYRSNFTEQNVVASLNIRQESVKPVFSREKRNFVKGQRQIVDIPISKVYNPAAAAQYMEATINIVPSNGRTLNFSDYFKSIRYNHIPNISYAFRDHVKMLKDEIKVRGKKVGFIPGSGDMMPEALKQMGYEIKELGDADITDDNLQQYDAIVTGVRAYNLNEWLTSKYDVMMRYVEKGGNLIVQYNRNQGGVAAPKIGPYPFQISTTRVTEEDAEVRFSIPDHPVLNFPNKINSTDFMNWVQERSTYQAEQVDGRYLSPLSMNDTGEKPSTGSLITATYGKGNFAYVSLVMFRQLPAGNAGAFKILANLIAMPKH</sequence>
<evidence type="ECO:0000256" key="1">
    <source>
        <dbReference type="SAM" id="SignalP"/>
    </source>
</evidence>
<accession>A0A4R6IZN3</accession>
<dbReference type="Proteomes" id="UP000295741">
    <property type="component" value="Unassembled WGS sequence"/>
</dbReference>
<keyword evidence="1" id="KW-0732">Signal</keyword>
<feature type="chain" id="PRO_5020209911" evidence="1">
    <location>
        <begin position="24"/>
        <end position="865"/>
    </location>
</feature>
<dbReference type="Pfam" id="PF02585">
    <property type="entry name" value="PIG-L"/>
    <property type="match status" value="1"/>
</dbReference>
<evidence type="ECO:0000313" key="3">
    <source>
        <dbReference type="Proteomes" id="UP000295741"/>
    </source>
</evidence>
<dbReference type="InterPro" id="IPR003737">
    <property type="entry name" value="GlcNAc_PI_deacetylase-related"/>
</dbReference>